<accession>A0AAW0JYN3</accession>
<organism evidence="1 2">
    <name type="scientific">Quercus suber</name>
    <name type="common">Cork oak</name>
    <dbReference type="NCBI Taxonomy" id="58331"/>
    <lineage>
        <taxon>Eukaryota</taxon>
        <taxon>Viridiplantae</taxon>
        <taxon>Streptophyta</taxon>
        <taxon>Embryophyta</taxon>
        <taxon>Tracheophyta</taxon>
        <taxon>Spermatophyta</taxon>
        <taxon>Magnoliopsida</taxon>
        <taxon>eudicotyledons</taxon>
        <taxon>Gunneridae</taxon>
        <taxon>Pentapetalae</taxon>
        <taxon>rosids</taxon>
        <taxon>fabids</taxon>
        <taxon>Fagales</taxon>
        <taxon>Fagaceae</taxon>
        <taxon>Quercus</taxon>
    </lineage>
</organism>
<evidence type="ECO:0000313" key="2">
    <source>
        <dbReference type="Proteomes" id="UP000237347"/>
    </source>
</evidence>
<proteinExistence type="predicted"/>
<keyword evidence="2" id="KW-1185">Reference proteome</keyword>
<comment type="caution">
    <text evidence="1">The sequence shown here is derived from an EMBL/GenBank/DDBJ whole genome shotgun (WGS) entry which is preliminary data.</text>
</comment>
<dbReference type="EMBL" id="PKMF04000446">
    <property type="protein sequence ID" value="KAK7831311.1"/>
    <property type="molecule type" value="Genomic_DNA"/>
</dbReference>
<evidence type="ECO:0008006" key="3">
    <source>
        <dbReference type="Google" id="ProtNLM"/>
    </source>
</evidence>
<gene>
    <name evidence="1" type="ORF">CFP56_027479</name>
</gene>
<sequence>MLWVLALLILITTIVTLFLIFGVFKDPIIILNGVNISRLGLIYGTIPKPGVNISVLADVSIKNPNIVSFKYSNTITTLYYYAMVVGRHKDCQMRPRLGGW</sequence>
<evidence type="ECO:0000313" key="1">
    <source>
        <dbReference type="EMBL" id="KAK7831311.1"/>
    </source>
</evidence>
<dbReference type="Proteomes" id="UP000237347">
    <property type="component" value="Unassembled WGS sequence"/>
</dbReference>
<protein>
    <recommendedName>
        <fullName evidence="3">Late embryogenesis abundant protein LEA-2 subgroup domain-containing protein</fullName>
    </recommendedName>
</protein>
<dbReference type="AlphaFoldDB" id="A0AAW0JYN3"/>
<name>A0AAW0JYN3_QUESU</name>
<reference evidence="1 2" key="1">
    <citation type="journal article" date="2018" name="Sci. Data">
        <title>The draft genome sequence of cork oak.</title>
        <authorList>
            <person name="Ramos A.M."/>
            <person name="Usie A."/>
            <person name="Barbosa P."/>
            <person name="Barros P.M."/>
            <person name="Capote T."/>
            <person name="Chaves I."/>
            <person name="Simoes F."/>
            <person name="Abreu I."/>
            <person name="Carrasquinho I."/>
            <person name="Faro C."/>
            <person name="Guimaraes J.B."/>
            <person name="Mendonca D."/>
            <person name="Nobrega F."/>
            <person name="Rodrigues L."/>
            <person name="Saibo N.J.M."/>
            <person name="Varela M.C."/>
            <person name="Egas C."/>
            <person name="Matos J."/>
            <person name="Miguel C.M."/>
            <person name="Oliveira M.M."/>
            <person name="Ricardo C.P."/>
            <person name="Goncalves S."/>
        </authorList>
    </citation>
    <scope>NUCLEOTIDE SEQUENCE [LARGE SCALE GENOMIC DNA]</scope>
    <source>
        <strain evidence="2">cv. HL8</strain>
    </source>
</reference>